<comment type="caution">
    <text evidence="2">The sequence shown here is derived from an EMBL/GenBank/DDBJ whole genome shotgun (WGS) entry which is preliminary data.</text>
</comment>
<evidence type="ECO:0000313" key="3">
    <source>
        <dbReference type="Proteomes" id="UP000295443"/>
    </source>
</evidence>
<dbReference type="EMBL" id="SJZB01000022">
    <property type="protein sequence ID" value="TCJ15774.1"/>
    <property type="molecule type" value="Genomic_DNA"/>
</dbReference>
<evidence type="ECO:0000313" key="2">
    <source>
        <dbReference type="EMBL" id="TCJ15774.1"/>
    </source>
</evidence>
<keyword evidence="1" id="KW-0812">Transmembrane</keyword>
<dbReference type="RefSeq" id="WP_131445527.1">
    <property type="nucleotide sequence ID" value="NZ_SJZB01000022.1"/>
</dbReference>
<proteinExistence type="predicted"/>
<keyword evidence="1" id="KW-1133">Transmembrane helix</keyword>
<reference evidence="2 3" key="1">
    <citation type="submission" date="2019-03" db="EMBL/GenBank/DDBJ databases">
        <title>Genome sequence of Thiobacillaceae bacterium LSR1, a sulfur-oxidizing bacterium isolated from freshwater sediment.</title>
        <authorList>
            <person name="Li S."/>
        </authorList>
    </citation>
    <scope>NUCLEOTIDE SEQUENCE [LARGE SCALE GENOMIC DNA]</scope>
    <source>
        <strain evidence="2 3">LSR1</strain>
    </source>
</reference>
<feature type="transmembrane region" description="Helical" evidence="1">
    <location>
        <begin position="82"/>
        <end position="104"/>
    </location>
</feature>
<gene>
    <name evidence="2" type="ORF">EZJ19_06015</name>
</gene>
<sequence>MISVRNLILASIGLAYLGVGYVATTVPHPPLVTVLIGFVPLGAAALAAAWKSRARVPLLLLTLACMLLMAVFVNQLRDHVAWVYFVQHAGAMTLLGLTFGATLGGRHGEALCSRIATVVIRSPLDDRYLRYTWQVTLAWTIYFATSAVLSVLLFFFGPITAWSVLANVLTPITLGLMFVAEYFIRRRVLPDGPEVSIAATITAYRAFTNRTDTP</sequence>
<feature type="transmembrane region" description="Helical" evidence="1">
    <location>
        <begin position="56"/>
        <end position="76"/>
    </location>
</feature>
<feature type="transmembrane region" description="Helical" evidence="1">
    <location>
        <begin position="30"/>
        <end position="49"/>
    </location>
</feature>
<dbReference type="AlphaFoldDB" id="A0A4R1BF92"/>
<keyword evidence="1" id="KW-0472">Membrane</keyword>
<keyword evidence="3" id="KW-1185">Reference proteome</keyword>
<feature type="transmembrane region" description="Helical" evidence="1">
    <location>
        <begin position="162"/>
        <end position="184"/>
    </location>
</feature>
<protein>
    <recommendedName>
        <fullName evidence="4">Transmembrane protein</fullName>
    </recommendedName>
</protein>
<evidence type="ECO:0008006" key="4">
    <source>
        <dbReference type="Google" id="ProtNLM"/>
    </source>
</evidence>
<evidence type="ECO:0000256" key="1">
    <source>
        <dbReference type="SAM" id="Phobius"/>
    </source>
</evidence>
<accession>A0A4R1BF92</accession>
<dbReference type="Proteomes" id="UP000295443">
    <property type="component" value="Unassembled WGS sequence"/>
</dbReference>
<dbReference type="OrthoDB" id="8537043at2"/>
<organism evidence="2 3">
    <name type="scientific">Parasulfuritortus cantonensis</name>
    <dbReference type="NCBI Taxonomy" id="2528202"/>
    <lineage>
        <taxon>Bacteria</taxon>
        <taxon>Pseudomonadati</taxon>
        <taxon>Pseudomonadota</taxon>
        <taxon>Betaproteobacteria</taxon>
        <taxon>Nitrosomonadales</taxon>
        <taxon>Thiobacillaceae</taxon>
        <taxon>Parasulfuritortus</taxon>
    </lineage>
</organism>
<feature type="transmembrane region" description="Helical" evidence="1">
    <location>
        <begin position="7"/>
        <end position="24"/>
    </location>
</feature>
<name>A0A4R1BF92_9PROT</name>
<feature type="transmembrane region" description="Helical" evidence="1">
    <location>
        <begin position="137"/>
        <end position="156"/>
    </location>
</feature>